<dbReference type="InterPro" id="IPR041682">
    <property type="entry name" value="AAA_14"/>
</dbReference>
<evidence type="ECO:0000259" key="1">
    <source>
        <dbReference type="Pfam" id="PF13173"/>
    </source>
</evidence>
<evidence type="ECO:0008006" key="4">
    <source>
        <dbReference type="Google" id="ProtNLM"/>
    </source>
</evidence>
<dbReference type="InterPro" id="IPR011335">
    <property type="entry name" value="Restrct_endonuc-II-like"/>
</dbReference>
<dbReference type="EMBL" id="UOEP01000171">
    <property type="protein sequence ID" value="VAW22387.1"/>
    <property type="molecule type" value="Genomic_DNA"/>
</dbReference>
<protein>
    <recommendedName>
        <fullName evidence="4">ATPase</fullName>
    </recommendedName>
</protein>
<dbReference type="SUPFAM" id="SSF52540">
    <property type="entry name" value="P-loop containing nucleoside triphosphate hydrolases"/>
    <property type="match status" value="1"/>
</dbReference>
<gene>
    <name evidence="3" type="ORF">MNBD_BACTEROID01-1674</name>
</gene>
<feature type="domain" description="AAA" evidence="1">
    <location>
        <begin position="18"/>
        <end position="133"/>
    </location>
</feature>
<accession>A0A3B0UAJ3</accession>
<evidence type="ECO:0000259" key="2">
    <source>
        <dbReference type="Pfam" id="PF13635"/>
    </source>
</evidence>
<dbReference type="PANTHER" id="PTHR43566">
    <property type="entry name" value="CONSERVED PROTEIN"/>
    <property type="match status" value="1"/>
</dbReference>
<evidence type="ECO:0000313" key="3">
    <source>
        <dbReference type="EMBL" id="VAW22387.1"/>
    </source>
</evidence>
<dbReference type="InterPro" id="IPR025420">
    <property type="entry name" value="DUF4143"/>
</dbReference>
<name>A0A3B0UAJ3_9ZZZZ</name>
<dbReference type="Pfam" id="PF13173">
    <property type="entry name" value="AAA_14"/>
    <property type="match status" value="1"/>
</dbReference>
<organism evidence="3">
    <name type="scientific">hydrothermal vent metagenome</name>
    <dbReference type="NCBI Taxonomy" id="652676"/>
    <lineage>
        <taxon>unclassified sequences</taxon>
        <taxon>metagenomes</taxon>
        <taxon>ecological metagenomes</taxon>
    </lineage>
</organism>
<feature type="domain" description="DUF4143" evidence="2">
    <location>
        <begin position="173"/>
        <end position="332"/>
    </location>
</feature>
<dbReference type="InterPro" id="IPR027417">
    <property type="entry name" value="P-loop_NTPase"/>
</dbReference>
<dbReference type="Pfam" id="PF13635">
    <property type="entry name" value="DUF4143"/>
    <property type="match status" value="1"/>
</dbReference>
<dbReference type="SUPFAM" id="SSF52980">
    <property type="entry name" value="Restriction endonuclease-like"/>
    <property type="match status" value="1"/>
</dbReference>
<dbReference type="AlphaFoldDB" id="A0A3B0UAJ3"/>
<dbReference type="PANTHER" id="PTHR43566:SF2">
    <property type="entry name" value="DUF4143 DOMAIN-CONTAINING PROTEIN"/>
    <property type="match status" value="1"/>
</dbReference>
<proteinExistence type="predicted"/>
<sequence>MIKREIAKSIIDALKVMPAVTVTGPRQSGKTTLVKNLLPGYKYINLEDLEIRAFALDDPKGFLKTAGQKAIFDEIQHAPQLFSYLQVEIDTAGRNGMYVLTGFNNFLLMQSISQSLAGRVAIFHLLPFSQDEIYPMVDITLEEVIHKGFYPRLFQQIKSYHNWYADYISTYIEKDVRKLINVGDINSFRDFLKLCAARTGQLINFSEIGNELSVSYQTVKRWLSVLETGYILFRLNPYSKNLNKRIVKSSKIYFYDTGLLCYLLGIKIPEDLQYHYLRGFIFESYVIAELKKYIYNRTLNADTWFYRDSNGNEVDVIIEAPGILKAIEIKSGKTVVKQFFKGLNYWSKVSGNKKSEQYLIYAGDDKQVRSDSIVLNWHSISEIFNDN</sequence>
<reference evidence="3" key="1">
    <citation type="submission" date="2018-06" db="EMBL/GenBank/DDBJ databases">
        <authorList>
            <person name="Zhirakovskaya E."/>
        </authorList>
    </citation>
    <scope>NUCLEOTIDE SEQUENCE</scope>
</reference>